<feature type="compositionally biased region" description="Basic and acidic residues" evidence="1">
    <location>
        <begin position="419"/>
        <end position="429"/>
    </location>
</feature>
<feature type="region of interest" description="Disordered" evidence="1">
    <location>
        <begin position="636"/>
        <end position="707"/>
    </location>
</feature>
<dbReference type="InterPro" id="IPR013783">
    <property type="entry name" value="Ig-like_fold"/>
</dbReference>
<evidence type="ECO:0000313" key="2">
    <source>
        <dbReference type="EMBL" id="USP77477.1"/>
    </source>
</evidence>
<proteinExistence type="predicted"/>
<reference evidence="2" key="1">
    <citation type="submission" date="2021-12" db="EMBL/GenBank/DDBJ databases">
        <title>Curvularia clavata genome.</title>
        <authorList>
            <person name="Cao Y."/>
        </authorList>
    </citation>
    <scope>NUCLEOTIDE SEQUENCE</scope>
    <source>
        <strain evidence="2">Yc1106</strain>
    </source>
</reference>
<gene>
    <name evidence="2" type="ORF">yc1106_04751</name>
</gene>
<feature type="compositionally biased region" description="Basic and acidic residues" evidence="1">
    <location>
        <begin position="362"/>
        <end position="372"/>
    </location>
</feature>
<feature type="compositionally biased region" description="Acidic residues" evidence="1">
    <location>
        <begin position="259"/>
        <end position="269"/>
    </location>
</feature>
<evidence type="ECO:0000256" key="1">
    <source>
        <dbReference type="SAM" id="MobiDB-lite"/>
    </source>
</evidence>
<feature type="compositionally biased region" description="Basic and acidic residues" evidence="1">
    <location>
        <begin position="657"/>
        <end position="671"/>
    </location>
</feature>
<accession>A0A9Q8Z8E8</accession>
<evidence type="ECO:0008006" key="4">
    <source>
        <dbReference type="Google" id="ProtNLM"/>
    </source>
</evidence>
<dbReference type="EMBL" id="CP089276">
    <property type="protein sequence ID" value="USP77477.1"/>
    <property type="molecule type" value="Genomic_DNA"/>
</dbReference>
<protein>
    <recommendedName>
        <fullName evidence="4">AMP-activated protein kinase glycogen-binding domain-containing protein</fullName>
    </recommendedName>
</protein>
<dbReference type="VEuPathDB" id="FungiDB:yc1106_04751"/>
<feature type="compositionally biased region" description="Low complexity" evidence="1">
    <location>
        <begin position="87"/>
        <end position="105"/>
    </location>
</feature>
<feature type="compositionally biased region" description="Polar residues" evidence="1">
    <location>
        <begin position="242"/>
        <end position="252"/>
    </location>
</feature>
<keyword evidence="3" id="KW-1185">Reference proteome</keyword>
<name>A0A9Q8Z8E8_CURCL</name>
<feature type="region of interest" description="Disordered" evidence="1">
    <location>
        <begin position="84"/>
        <end position="154"/>
    </location>
</feature>
<dbReference type="Proteomes" id="UP001056012">
    <property type="component" value="Chromosome 3"/>
</dbReference>
<dbReference type="Gene3D" id="2.60.40.10">
    <property type="entry name" value="Immunoglobulins"/>
    <property type="match status" value="1"/>
</dbReference>
<feature type="compositionally biased region" description="Basic and acidic residues" evidence="1">
    <location>
        <begin position="603"/>
        <end position="617"/>
    </location>
</feature>
<feature type="compositionally biased region" description="Basic and acidic residues" evidence="1">
    <location>
        <begin position="108"/>
        <end position="120"/>
    </location>
</feature>
<feature type="region of interest" description="Disordered" evidence="1">
    <location>
        <begin position="223"/>
        <end position="512"/>
    </location>
</feature>
<evidence type="ECO:0000313" key="3">
    <source>
        <dbReference type="Proteomes" id="UP001056012"/>
    </source>
</evidence>
<feature type="compositionally biased region" description="Acidic residues" evidence="1">
    <location>
        <begin position="533"/>
        <end position="544"/>
    </location>
</feature>
<dbReference type="OrthoDB" id="5350410at2759"/>
<sequence>MATHATITFSQPGVQPPVYVTSSLSGWTPLEMDIAHDKTPSGDFVFTKHFANVHEGSYQYKVRLGEDNWILDESKETGKAAHMLPCSSTTDAPASQPAAAPTAPSHEPASKRFDNRKDSTMDQDSFPTASVDAGHNTAKAKFDPPAEPDALKPSNVPLVVVDKVESSPAHEQDASEAPAAHKIAHEAGAADALPDKVNIVPQYHVEPGTDDEQAAPLFRHESFQDDQPPLAPSMGTIDEESTPSSADHTSSGDGMDTPSEMDEGDEGDELNLMPLLSHETALRPGNNGLANGPLFSHEAGPGNHGTGEAHPFLSESPLPEDAAVTTDSDGGDELDRIPLLAHEGRSSGFNGSMVTATNGRLGEVEPQRYKPFDDEEELDNHHEADDGDAPLLPHERESQIPDNISSHSSKDYAPSPPEKQPDFGHEADGARSFFGRPGRYDIFKSRKNSSLPHRLPRSDAEDEDLNDPSLERFPTNRDQIFQRVASIGAELPEDEATHGHHPNSPQPSVFSQACSSVDLVPVKSYTSLASVPEAEDSDEEEDNHDLDSLPSPIYLGRKRSLRMSNRPSGFSRDPNATPVINASRQLGDIMQDTHESSEDEERESGNKAEDINKHDGAGDSSNPLGILREAISMPSENVTNSGTSDPKSTNEAAPPDSELRQRRGPAEEPSHVPDTPDTTAKEAPAPDKDIANAAPPSSALGQQQAEKHDAISLKHLFGAAFGDRKRASASALVLGGVLAAYYFRTAKP</sequence>
<feature type="compositionally biased region" description="Polar residues" evidence="1">
    <location>
        <begin position="636"/>
        <end position="651"/>
    </location>
</feature>
<organism evidence="2 3">
    <name type="scientific">Curvularia clavata</name>
    <dbReference type="NCBI Taxonomy" id="95742"/>
    <lineage>
        <taxon>Eukaryota</taxon>
        <taxon>Fungi</taxon>
        <taxon>Dikarya</taxon>
        <taxon>Ascomycota</taxon>
        <taxon>Pezizomycotina</taxon>
        <taxon>Dothideomycetes</taxon>
        <taxon>Pleosporomycetidae</taxon>
        <taxon>Pleosporales</taxon>
        <taxon>Pleosporineae</taxon>
        <taxon>Pleosporaceae</taxon>
        <taxon>Curvularia</taxon>
    </lineage>
</organism>
<dbReference type="AlphaFoldDB" id="A0A9Q8Z8E8"/>
<feature type="region of interest" description="Disordered" evidence="1">
    <location>
        <begin position="528"/>
        <end position="624"/>
    </location>
</feature>
<feature type="compositionally biased region" description="Polar residues" evidence="1">
    <location>
        <begin position="347"/>
        <end position="358"/>
    </location>
</feature>